<dbReference type="STRING" id="1146883.BLASA_4046"/>
<organism evidence="2 3">
    <name type="scientific">Blastococcus saxobsidens (strain DD2)</name>
    <dbReference type="NCBI Taxonomy" id="1146883"/>
    <lineage>
        <taxon>Bacteria</taxon>
        <taxon>Bacillati</taxon>
        <taxon>Actinomycetota</taxon>
        <taxon>Actinomycetes</taxon>
        <taxon>Geodermatophilales</taxon>
        <taxon>Geodermatophilaceae</taxon>
        <taxon>Blastococcus</taxon>
    </lineage>
</organism>
<name>H6RK18_BLASD</name>
<feature type="region of interest" description="Disordered" evidence="1">
    <location>
        <begin position="87"/>
        <end position="108"/>
    </location>
</feature>
<dbReference type="HOGENOM" id="CLU_2191917_0_0_11"/>
<reference evidence="2 3" key="1">
    <citation type="journal article" date="2012" name="J. Bacteriol.">
        <title>Genome Sequence of Blastococcus saxobsidens DD2, a Stone-Inhabiting Bacterium.</title>
        <authorList>
            <person name="Chouaia B."/>
            <person name="Crotti E."/>
            <person name="Brusetti L."/>
            <person name="Daffonchio D."/>
            <person name="Essoussi I."/>
            <person name="Nouioui I."/>
            <person name="Sbissi I."/>
            <person name="Ghodhbane-Gtari F."/>
            <person name="Gtari M."/>
            <person name="Vacherie B."/>
            <person name="Barbe V."/>
            <person name="Medigue C."/>
            <person name="Gury J."/>
            <person name="Pujic P."/>
            <person name="Normand P."/>
        </authorList>
    </citation>
    <scope>NUCLEOTIDE SEQUENCE [LARGE SCALE GENOMIC DNA]</scope>
    <source>
        <strain evidence="2 3">DD2</strain>
    </source>
</reference>
<dbReference type="AlphaFoldDB" id="H6RK18"/>
<keyword evidence="3" id="KW-1185">Reference proteome</keyword>
<dbReference type="RefSeq" id="WP_014377746.1">
    <property type="nucleotide sequence ID" value="NC_016943.1"/>
</dbReference>
<reference evidence="3" key="2">
    <citation type="submission" date="2012-02" db="EMBL/GenBank/DDBJ databases">
        <title>Complete genome sequence of Blastococcus saxobsidens strain DD2.</title>
        <authorList>
            <person name="Genoscope."/>
        </authorList>
    </citation>
    <scope>NUCLEOTIDE SEQUENCE [LARGE SCALE GENOMIC DNA]</scope>
    <source>
        <strain evidence="3">DD2</strain>
    </source>
</reference>
<protein>
    <submittedName>
        <fullName evidence="2">Uncharacterized protein</fullName>
    </submittedName>
</protein>
<gene>
    <name evidence="2" type="ordered locus">BLASA_4046</name>
</gene>
<accession>H6RK18</accession>
<dbReference type="EMBL" id="FO117623">
    <property type="protein sequence ID" value="CCG04874.1"/>
    <property type="molecule type" value="Genomic_DNA"/>
</dbReference>
<evidence type="ECO:0000313" key="2">
    <source>
        <dbReference type="EMBL" id="CCG04874.1"/>
    </source>
</evidence>
<sequence length="108" mass="11003">MTSITWTTAASTDLLGRDGVDVRAGGPTMAGRAARHEGTGLPIAACTGVQPATGVAGGTADTGTPRIASAFDRRPKSLRTAEHFPVSTYLPQNDGTTLGIRSPGRPLS</sequence>
<proteinExistence type="predicted"/>
<dbReference type="Proteomes" id="UP000007517">
    <property type="component" value="Chromosome"/>
</dbReference>
<dbReference type="KEGG" id="bsd:BLASA_4046"/>
<dbReference type="OrthoDB" id="5192545at2"/>
<evidence type="ECO:0000313" key="3">
    <source>
        <dbReference type="Proteomes" id="UP000007517"/>
    </source>
</evidence>
<evidence type="ECO:0000256" key="1">
    <source>
        <dbReference type="SAM" id="MobiDB-lite"/>
    </source>
</evidence>